<dbReference type="SFLD" id="SFLDS00003">
    <property type="entry name" value="Haloacid_Dehalogenase"/>
    <property type="match status" value="1"/>
</dbReference>
<dbReference type="InterPro" id="IPR006439">
    <property type="entry name" value="HAD-SF_hydro_IA"/>
</dbReference>
<dbReference type="NCBIfam" id="TIGR01549">
    <property type="entry name" value="HAD-SF-IA-v1"/>
    <property type="match status" value="1"/>
</dbReference>
<gene>
    <name evidence="1" type="ORF">GCM10023318_26370</name>
</gene>
<dbReference type="InterPro" id="IPR023214">
    <property type="entry name" value="HAD_sf"/>
</dbReference>
<comment type="caution">
    <text evidence="1">The sequence shown here is derived from an EMBL/GenBank/DDBJ whole genome shotgun (WGS) entry which is preliminary data.</text>
</comment>
<evidence type="ECO:0000313" key="2">
    <source>
        <dbReference type="Proteomes" id="UP001500603"/>
    </source>
</evidence>
<sequence length="223" mass="23437">MTAQPAAVLWDMDGTLLDSEKLWEIAIRELANEHGHVMTSELRHALIGASGPNALRIFFDGFGIAPTTETLTAAGEFLEHRVGELMTGPIPWRPGAEDALAMARAAGLRCGLVTNTKRSLTEFGLETLGRDRFEVSVCGDEVDQGKPAPDGYLRAAGQLGVDPSHCVAVEDSPTGVLAARAAGCAVIAVPCEVPVPGGPGIVSRDTLVGLTMRDLADALLVRD</sequence>
<dbReference type="PANTHER" id="PTHR18901:SF38">
    <property type="entry name" value="PSEUDOURIDINE-5'-PHOSPHATASE"/>
    <property type="match status" value="1"/>
</dbReference>
<dbReference type="Proteomes" id="UP001500603">
    <property type="component" value="Unassembled WGS sequence"/>
</dbReference>
<reference evidence="2" key="1">
    <citation type="journal article" date="2019" name="Int. J. Syst. Evol. Microbiol.">
        <title>The Global Catalogue of Microorganisms (GCM) 10K type strain sequencing project: providing services to taxonomists for standard genome sequencing and annotation.</title>
        <authorList>
            <consortium name="The Broad Institute Genomics Platform"/>
            <consortium name="The Broad Institute Genome Sequencing Center for Infectious Disease"/>
            <person name="Wu L."/>
            <person name="Ma J."/>
        </authorList>
    </citation>
    <scope>NUCLEOTIDE SEQUENCE [LARGE SCALE GENOMIC DNA]</scope>
    <source>
        <strain evidence="2">JCM 18298</strain>
    </source>
</reference>
<dbReference type="SFLD" id="SFLDG01129">
    <property type="entry name" value="C1.5:_HAD__Beta-PGM__Phosphata"/>
    <property type="match status" value="1"/>
</dbReference>
<organism evidence="1 2">
    <name type="scientific">Nocardia callitridis</name>
    <dbReference type="NCBI Taxonomy" id="648753"/>
    <lineage>
        <taxon>Bacteria</taxon>
        <taxon>Bacillati</taxon>
        <taxon>Actinomycetota</taxon>
        <taxon>Actinomycetes</taxon>
        <taxon>Mycobacteriales</taxon>
        <taxon>Nocardiaceae</taxon>
        <taxon>Nocardia</taxon>
    </lineage>
</organism>
<keyword evidence="2" id="KW-1185">Reference proteome</keyword>
<dbReference type="NCBIfam" id="TIGR01509">
    <property type="entry name" value="HAD-SF-IA-v3"/>
    <property type="match status" value="1"/>
</dbReference>
<dbReference type="PRINTS" id="PR00413">
    <property type="entry name" value="HADHALOGNASE"/>
</dbReference>
<dbReference type="Gene3D" id="1.10.150.240">
    <property type="entry name" value="Putative phosphatase, domain 2"/>
    <property type="match status" value="1"/>
</dbReference>
<protein>
    <submittedName>
        <fullName evidence="1">HAD family phosphatase</fullName>
    </submittedName>
</protein>
<accession>A0ABP9KA03</accession>
<dbReference type="Gene3D" id="3.40.50.1000">
    <property type="entry name" value="HAD superfamily/HAD-like"/>
    <property type="match status" value="1"/>
</dbReference>
<dbReference type="PANTHER" id="PTHR18901">
    <property type="entry name" value="2-DEOXYGLUCOSE-6-PHOSPHATE PHOSPHATASE 2"/>
    <property type="match status" value="1"/>
</dbReference>
<evidence type="ECO:0000313" key="1">
    <source>
        <dbReference type="EMBL" id="GAA5052997.1"/>
    </source>
</evidence>
<name>A0ABP9KA03_9NOCA</name>
<dbReference type="CDD" id="cd07505">
    <property type="entry name" value="HAD_BPGM-like"/>
    <property type="match status" value="1"/>
</dbReference>
<dbReference type="SUPFAM" id="SSF56784">
    <property type="entry name" value="HAD-like"/>
    <property type="match status" value="1"/>
</dbReference>
<dbReference type="InterPro" id="IPR036412">
    <property type="entry name" value="HAD-like_sf"/>
</dbReference>
<dbReference type="InterPro" id="IPR023198">
    <property type="entry name" value="PGP-like_dom2"/>
</dbReference>
<dbReference type="EMBL" id="BAABJM010000002">
    <property type="protein sequence ID" value="GAA5052997.1"/>
    <property type="molecule type" value="Genomic_DNA"/>
</dbReference>
<dbReference type="Pfam" id="PF00702">
    <property type="entry name" value="Hydrolase"/>
    <property type="match status" value="1"/>
</dbReference>
<proteinExistence type="predicted"/>